<proteinExistence type="predicted"/>
<protein>
    <recommendedName>
        <fullName evidence="4">Transposase</fullName>
    </recommendedName>
</protein>
<evidence type="ECO:0000313" key="2">
    <source>
        <dbReference type="EMBL" id="GAA0937783.1"/>
    </source>
</evidence>
<gene>
    <name evidence="2" type="ORF">GCM10009560_47370</name>
</gene>
<dbReference type="Proteomes" id="UP001501578">
    <property type="component" value="Unassembled WGS sequence"/>
</dbReference>
<evidence type="ECO:0008006" key="4">
    <source>
        <dbReference type="Google" id="ProtNLM"/>
    </source>
</evidence>
<dbReference type="EMBL" id="BAAAHQ010000023">
    <property type="protein sequence ID" value="GAA0937783.1"/>
    <property type="molecule type" value="Genomic_DNA"/>
</dbReference>
<name>A0ABP4ANA2_9ACTN</name>
<feature type="region of interest" description="Disordered" evidence="1">
    <location>
        <begin position="123"/>
        <end position="230"/>
    </location>
</feature>
<keyword evidence="3" id="KW-1185">Reference proteome</keyword>
<reference evidence="3" key="1">
    <citation type="journal article" date="2019" name="Int. J. Syst. Evol. Microbiol.">
        <title>The Global Catalogue of Microorganisms (GCM) 10K type strain sequencing project: providing services to taxonomists for standard genome sequencing and annotation.</title>
        <authorList>
            <consortium name="The Broad Institute Genomics Platform"/>
            <consortium name="The Broad Institute Genome Sequencing Center for Infectious Disease"/>
            <person name="Wu L."/>
            <person name="Ma J."/>
        </authorList>
    </citation>
    <scope>NUCLEOTIDE SEQUENCE [LARGE SCALE GENOMIC DNA]</scope>
    <source>
        <strain evidence="3">JCM 11136</strain>
    </source>
</reference>
<organism evidence="2 3">
    <name type="scientific">Nonomuraea longicatena</name>
    <dbReference type="NCBI Taxonomy" id="83682"/>
    <lineage>
        <taxon>Bacteria</taxon>
        <taxon>Bacillati</taxon>
        <taxon>Actinomycetota</taxon>
        <taxon>Actinomycetes</taxon>
        <taxon>Streptosporangiales</taxon>
        <taxon>Streptosporangiaceae</taxon>
        <taxon>Nonomuraea</taxon>
    </lineage>
</organism>
<evidence type="ECO:0000313" key="3">
    <source>
        <dbReference type="Proteomes" id="UP001501578"/>
    </source>
</evidence>
<sequence length="230" mass="24760">MVSVDSTTARAHRHAAGMVLGGELAAALEEAAEQEKGYVKGRNACDGDPGRDEDRHGYGRRLIRRRYRFRLKAAVLERIRIRLPVGRPRTRPGVVAADKAYSSRGNRAYLRRRGIKAVIPEKADQAANRKKRGSCGGGRSAVIPISTRSATRWSGASTGSRNGVGQPSGSTRRPTATWPACTYAEPSYGSEASDQPEDPNFVHALGPVPDEVGSPYENPATGEAIPTRTP</sequence>
<evidence type="ECO:0000256" key="1">
    <source>
        <dbReference type="SAM" id="MobiDB-lite"/>
    </source>
</evidence>
<comment type="caution">
    <text evidence="2">The sequence shown here is derived from an EMBL/GenBank/DDBJ whole genome shotgun (WGS) entry which is preliminary data.</text>
</comment>
<accession>A0ABP4ANA2</accession>
<feature type="compositionally biased region" description="Polar residues" evidence="1">
    <location>
        <begin position="146"/>
        <end position="174"/>
    </location>
</feature>